<feature type="coiled-coil region" evidence="1">
    <location>
        <begin position="71"/>
        <end position="105"/>
    </location>
</feature>
<protein>
    <submittedName>
        <fullName evidence="2">Uncharacterized protein</fullName>
    </submittedName>
</protein>
<comment type="caution">
    <text evidence="2">The sequence shown here is derived from an EMBL/GenBank/DDBJ whole genome shotgun (WGS) entry which is preliminary data.</text>
</comment>
<evidence type="ECO:0000313" key="3">
    <source>
        <dbReference type="Proteomes" id="UP000233469"/>
    </source>
</evidence>
<accession>A0A2N1M8D9</accession>
<dbReference type="EMBL" id="LLXL01004014">
    <property type="protein sequence ID" value="PKK57876.1"/>
    <property type="molecule type" value="Genomic_DNA"/>
</dbReference>
<proteinExistence type="predicted"/>
<name>A0A2N1M8D9_9GLOM</name>
<evidence type="ECO:0000256" key="1">
    <source>
        <dbReference type="SAM" id="Coils"/>
    </source>
</evidence>
<dbReference type="VEuPathDB" id="FungiDB:RhiirA1_473478"/>
<keyword evidence="1" id="KW-0175">Coiled coil</keyword>
<gene>
    <name evidence="2" type="ORF">RhiirC2_858031</name>
</gene>
<dbReference type="AlphaFoldDB" id="A0A2N1M8D9"/>
<dbReference type="Proteomes" id="UP000233469">
    <property type="component" value="Unassembled WGS sequence"/>
</dbReference>
<reference evidence="2 3" key="2">
    <citation type="submission" date="2017-10" db="EMBL/GenBank/DDBJ databases">
        <title>Extensive intraspecific genome diversity in a model arbuscular mycorrhizal fungus.</title>
        <authorList>
            <person name="Chen E.C.H."/>
            <person name="Morin E."/>
            <person name="Baudet D."/>
            <person name="Noel J."/>
            <person name="Ndikumana S."/>
            <person name="Charron P."/>
            <person name="St-Onge C."/>
            <person name="Giorgi J."/>
            <person name="Grigoriev I.V."/>
            <person name="Roux C."/>
            <person name="Martin F.M."/>
            <person name="Corradi N."/>
        </authorList>
    </citation>
    <scope>NUCLEOTIDE SEQUENCE [LARGE SCALE GENOMIC DNA]</scope>
    <source>
        <strain evidence="2 3">C2</strain>
    </source>
</reference>
<organism evidence="2 3">
    <name type="scientific">Rhizophagus irregularis</name>
    <dbReference type="NCBI Taxonomy" id="588596"/>
    <lineage>
        <taxon>Eukaryota</taxon>
        <taxon>Fungi</taxon>
        <taxon>Fungi incertae sedis</taxon>
        <taxon>Mucoromycota</taxon>
        <taxon>Glomeromycotina</taxon>
        <taxon>Glomeromycetes</taxon>
        <taxon>Glomerales</taxon>
        <taxon>Glomeraceae</taxon>
        <taxon>Rhizophagus</taxon>
    </lineage>
</organism>
<reference evidence="2 3" key="1">
    <citation type="submission" date="2016-04" db="EMBL/GenBank/DDBJ databases">
        <title>Genome analyses suggest a sexual origin of heterokaryosis in a supposedly ancient asexual fungus.</title>
        <authorList>
            <person name="Ropars J."/>
            <person name="Sedzielewska K."/>
            <person name="Noel J."/>
            <person name="Charron P."/>
            <person name="Farinelli L."/>
            <person name="Marton T."/>
            <person name="Kruger M."/>
            <person name="Pelin A."/>
            <person name="Brachmann A."/>
            <person name="Corradi N."/>
        </authorList>
    </citation>
    <scope>NUCLEOTIDE SEQUENCE [LARGE SCALE GENOMIC DNA]</scope>
    <source>
        <strain evidence="2 3">C2</strain>
    </source>
</reference>
<evidence type="ECO:0000313" key="2">
    <source>
        <dbReference type="EMBL" id="PKK57876.1"/>
    </source>
</evidence>
<sequence>MATNREREAERDLDAREKQIRDREIMARKLAEWGDDIEADSGQEEYYKDRSRWWFHRQQFRAHEADRLREQQEIELEQHDLLQTLEEERKQREEATMEAELNNEKEILTLATDGASQNNRVKPKLTLNLASKRRAALMTLAEDDEEDTAFERFLEWAR</sequence>